<dbReference type="InterPro" id="IPR036890">
    <property type="entry name" value="HATPase_C_sf"/>
</dbReference>
<dbReference type="PANTHER" id="PTHR34220:SF7">
    <property type="entry name" value="SENSOR HISTIDINE KINASE YPDA"/>
    <property type="match status" value="1"/>
</dbReference>
<evidence type="ECO:0000259" key="10">
    <source>
        <dbReference type="PROSITE" id="PS50885"/>
    </source>
</evidence>
<keyword evidence="5 9" id="KW-0812">Transmembrane</keyword>
<dbReference type="SUPFAM" id="SSF55874">
    <property type="entry name" value="ATPase domain of HSP90 chaperone/DNA topoisomerase II/histidine kinase"/>
    <property type="match status" value="1"/>
</dbReference>
<evidence type="ECO:0000256" key="5">
    <source>
        <dbReference type="ARBA" id="ARBA00022692"/>
    </source>
</evidence>
<sequence>MRERKFWGKRQYSIRSSVFFSVVFFLVIPFGLTVLVIDRPIEQAIKEKIGESAQGTLSVVGLNLERQMDDMMSIAVNIANAPETAELAASNGGLSDFQVIAYKNRMFGNYNTSYITESYSSVLDLRGHLYASWFTPPGKYAELARSAWFQALLRSDSSFAWLPDSSNYTAADIRPLFSVAMKIKPDDEPTGIVLFSITQADVRRLLQSLRGSVLIVNNEGRVMYGDGANPVGSRIYDRVSGLQGAGDQGSLVAETGGVKNIVFYRAIRNNGWKVVQIVPYDELFKQISQLRKINFLLISLIFIAFSVVSLLFSFQITKPLNRLNKKMSDVERNPFAPELEVKGPREIASLMRTFNKMTIRILELIRRLEQEYEKREELRFRALQSQINPHFILNTLNNIKWMAYLRQNGDVADMLSSLGAIMEMSLGKGGSLIALREEVRYIDHYITLQKIKYNDKLTVTYEIPESLLDAEVIKFMLQPVVENAIYHGIEPMHGKGEIHIAAKATEGHLVLAVQDNGIGMDEARLAGLRRSLQESGGEDNNRHDRIGMANVQQRIQLQYGYGYGLQVERASGGGTLVTFVLPYRLHVGEGGGDDA</sequence>
<reference evidence="11 12" key="1">
    <citation type="submission" date="2020-01" db="EMBL/GenBank/DDBJ databases">
        <title>Paenibacillus sp. nov., isolated from tomato rhizosphere.</title>
        <authorList>
            <person name="Weon H.-Y."/>
            <person name="Lee S.A."/>
        </authorList>
    </citation>
    <scope>NUCLEOTIDE SEQUENCE [LARGE SCALE GENOMIC DNA]</scope>
    <source>
        <strain evidence="11 12">12200R-189</strain>
    </source>
</reference>
<dbReference type="KEGG" id="plyc:GXP70_06655"/>
<feature type="domain" description="HAMP" evidence="10">
    <location>
        <begin position="314"/>
        <end position="366"/>
    </location>
</feature>
<feature type="transmembrane region" description="Helical" evidence="9">
    <location>
        <begin position="12"/>
        <end position="37"/>
    </location>
</feature>
<dbReference type="AlphaFoldDB" id="A0A6C0FW26"/>
<keyword evidence="3" id="KW-0597">Phosphoprotein</keyword>
<dbReference type="Pfam" id="PF02518">
    <property type="entry name" value="HATPase_c"/>
    <property type="match status" value="1"/>
</dbReference>
<keyword evidence="2" id="KW-1003">Cell membrane</keyword>
<dbReference type="InterPro" id="IPR010559">
    <property type="entry name" value="Sig_transdc_His_kin_internal"/>
</dbReference>
<dbReference type="SMART" id="SM00387">
    <property type="entry name" value="HATPase_c"/>
    <property type="match status" value="1"/>
</dbReference>
<comment type="subcellular location">
    <subcellularLocation>
        <location evidence="1">Cell membrane</location>
        <topology evidence="1">Multi-pass membrane protein</topology>
    </subcellularLocation>
</comment>
<evidence type="ECO:0000256" key="8">
    <source>
        <dbReference type="ARBA" id="ARBA00023136"/>
    </source>
</evidence>
<dbReference type="InterPro" id="IPR033479">
    <property type="entry name" value="dCache_1"/>
</dbReference>
<dbReference type="PROSITE" id="PS50885">
    <property type="entry name" value="HAMP"/>
    <property type="match status" value="1"/>
</dbReference>
<evidence type="ECO:0000256" key="2">
    <source>
        <dbReference type="ARBA" id="ARBA00022475"/>
    </source>
</evidence>
<organism evidence="11 12">
    <name type="scientific">Paenibacillus lycopersici</name>
    <dbReference type="NCBI Taxonomy" id="2704462"/>
    <lineage>
        <taxon>Bacteria</taxon>
        <taxon>Bacillati</taxon>
        <taxon>Bacillota</taxon>
        <taxon>Bacilli</taxon>
        <taxon>Bacillales</taxon>
        <taxon>Paenibacillaceae</taxon>
        <taxon>Paenibacillus</taxon>
    </lineage>
</organism>
<evidence type="ECO:0000313" key="11">
    <source>
        <dbReference type="EMBL" id="QHT59661.1"/>
    </source>
</evidence>
<dbReference type="Proteomes" id="UP000476064">
    <property type="component" value="Chromosome"/>
</dbReference>
<proteinExistence type="predicted"/>
<evidence type="ECO:0000256" key="7">
    <source>
        <dbReference type="ARBA" id="ARBA00022989"/>
    </source>
</evidence>
<protein>
    <submittedName>
        <fullName evidence="11">Sensor histidine kinase</fullName>
    </submittedName>
</protein>
<dbReference type="Pfam" id="PF02743">
    <property type="entry name" value="dCache_1"/>
    <property type="match status" value="1"/>
</dbReference>
<dbReference type="InterPro" id="IPR050640">
    <property type="entry name" value="Bact_2-comp_sensor_kinase"/>
</dbReference>
<dbReference type="Pfam" id="PF00672">
    <property type="entry name" value="HAMP"/>
    <property type="match status" value="1"/>
</dbReference>
<name>A0A6C0FW26_9BACL</name>
<keyword evidence="4" id="KW-0808">Transferase</keyword>
<feature type="transmembrane region" description="Helical" evidence="9">
    <location>
        <begin position="295"/>
        <end position="317"/>
    </location>
</feature>
<evidence type="ECO:0000313" key="12">
    <source>
        <dbReference type="Proteomes" id="UP000476064"/>
    </source>
</evidence>
<keyword evidence="7 9" id="KW-1133">Transmembrane helix</keyword>
<dbReference type="Pfam" id="PF06580">
    <property type="entry name" value="His_kinase"/>
    <property type="match status" value="1"/>
</dbReference>
<accession>A0A6C0FW26</accession>
<dbReference type="SMART" id="SM00304">
    <property type="entry name" value="HAMP"/>
    <property type="match status" value="1"/>
</dbReference>
<dbReference type="InterPro" id="IPR003660">
    <property type="entry name" value="HAMP_dom"/>
</dbReference>
<dbReference type="InterPro" id="IPR003594">
    <property type="entry name" value="HATPase_dom"/>
</dbReference>
<evidence type="ECO:0000256" key="3">
    <source>
        <dbReference type="ARBA" id="ARBA00022553"/>
    </source>
</evidence>
<dbReference type="GO" id="GO:0005886">
    <property type="term" value="C:plasma membrane"/>
    <property type="evidence" value="ECO:0007669"/>
    <property type="project" value="UniProtKB-SubCell"/>
</dbReference>
<evidence type="ECO:0000256" key="4">
    <source>
        <dbReference type="ARBA" id="ARBA00022679"/>
    </source>
</evidence>
<dbReference type="Gene3D" id="3.30.565.10">
    <property type="entry name" value="Histidine kinase-like ATPase, C-terminal domain"/>
    <property type="match status" value="1"/>
</dbReference>
<dbReference type="GO" id="GO:0000155">
    <property type="term" value="F:phosphorelay sensor kinase activity"/>
    <property type="evidence" value="ECO:0007669"/>
    <property type="project" value="InterPro"/>
</dbReference>
<keyword evidence="8 9" id="KW-0472">Membrane</keyword>
<keyword evidence="12" id="KW-1185">Reference proteome</keyword>
<keyword evidence="6 11" id="KW-0418">Kinase</keyword>
<dbReference type="PANTHER" id="PTHR34220">
    <property type="entry name" value="SENSOR HISTIDINE KINASE YPDA"/>
    <property type="match status" value="1"/>
</dbReference>
<gene>
    <name evidence="11" type="ORF">GXP70_06655</name>
</gene>
<dbReference type="CDD" id="cd06225">
    <property type="entry name" value="HAMP"/>
    <property type="match status" value="1"/>
</dbReference>
<dbReference type="SUPFAM" id="SSF158472">
    <property type="entry name" value="HAMP domain-like"/>
    <property type="match status" value="1"/>
</dbReference>
<dbReference type="RefSeq" id="WP_162355727.1">
    <property type="nucleotide sequence ID" value="NZ_CP048209.1"/>
</dbReference>
<dbReference type="EMBL" id="CP048209">
    <property type="protein sequence ID" value="QHT59661.1"/>
    <property type="molecule type" value="Genomic_DNA"/>
</dbReference>
<evidence type="ECO:0000256" key="6">
    <source>
        <dbReference type="ARBA" id="ARBA00022777"/>
    </source>
</evidence>
<dbReference type="Gene3D" id="1.10.287.130">
    <property type="match status" value="1"/>
</dbReference>
<dbReference type="Gene3D" id="3.30.450.20">
    <property type="entry name" value="PAS domain"/>
    <property type="match status" value="1"/>
</dbReference>
<evidence type="ECO:0000256" key="1">
    <source>
        <dbReference type="ARBA" id="ARBA00004651"/>
    </source>
</evidence>
<evidence type="ECO:0000256" key="9">
    <source>
        <dbReference type="SAM" id="Phobius"/>
    </source>
</evidence>